<dbReference type="Proteomes" id="UP000006552">
    <property type="component" value="Chromosome"/>
</dbReference>
<sequence length="100" mass="11383">MLYNIFMKLSSNKALREFATLHPDAEAPLQAFRHLVEKGRYDSFSALRATFGSLDKVGDRFVFNIGGNKYRLIASIAFAAQLLWVKAVLTHAEYDKGEWK</sequence>
<proteinExistence type="predicted"/>
<organism evidence="1 2">
    <name type="scientific">Aromatoleum aromaticum (strain DSM 19018 / LMG 30748 / EbN1)</name>
    <name type="common">Azoarcus sp. (strain EbN1)</name>
    <dbReference type="NCBI Taxonomy" id="76114"/>
    <lineage>
        <taxon>Bacteria</taxon>
        <taxon>Pseudomonadati</taxon>
        <taxon>Pseudomonadota</taxon>
        <taxon>Betaproteobacteria</taxon>
        <taxon>Rhodocyclales</taxon>
        <taxon>Rhodocyclaceae</taxon>
        <taxon>Aromatoleum</taxon>
    </lineage>
</organism>
<reference evidence="1 2" key="1">
    <citation type="journal article" date="2005" name="Arch. Microbiol.">
        <title>The genome sequence of an anaerobic aromatic-degrading denitrifying bacterium, strain EbN1.</title>
        <authorList>
            <person name="Rabus R."/>
            <person name="Kube M."/>
            <person name="Heider J."/>
            <person name="Beck A."/>
            <person name="Heitmann K."/>
            <person name="Widdel F."/>
            <person name="Reinhardt R."/>
        </authorList>
    </citation>
    <scope>NUCLEOTIDE SEQUENCE [LARGE SCALE GENOMIC DNA]</scope>
    <source>
        <strain evidence="1 2">EbN1</strain>
    </source>
</reference>
<protein>
    <recommendedName>
        <fullName evidence="3">Type II toxin-antitoxin system HigB family toxin</fullName>
    </recommendedName>
</protein>
<evidence type="ECO:0008006" key="3">
    <source>
        <dbReference type="Google" id="ProtNLM"/>
    </source>
</evidence>
<dbReference type="EMBL" id="CR555306">
    <property type="protein sequence ID" value="CAI10148.1"/>
    <property type="molecule type" value="Genomic_DNA"/>
</dbReference>
<dbReference type="GO" id="GO:0110001">
    <property type="term" value="C:toxin-antitoxin complex"/>
    <property type="evidence" value="ECO:0007669"/>
    <property type="project" value="InterPro"/>
</dbReference>
<dbReference type="GO" id="GO:0004519">
    <property type="term" value="F:endonuclease activity"/>
    <property type="evidence" value="ECO:0007669"/>
    <property type="project" value="InterPro"/>
</dbReference>
<dbReference type="InterPro" id="IPR018669">
    <property type="entry name" value="Toxin_HigB"/>
</dbReference>
<evidence type="ECO:0000313" key="2">
    <source>
        <dbReference type="Proteomes" id="UP000006552"/>
    </source>
</evidence>
<dbReference type="STRING" id="76114.ebA7093"/>
<dbReference type="HOGENOM" id="CLU_153067_1_0_4"/>
<dbReference type="AlphaFoldDB" id="Q5NXR6"/>
<dbReference type="eggNOG" id="COG4680">
    <property type="taxonomic scope" value="Bacteria"/>
</dbReference>
<dbReference type="GO" id="GO:0003723">
    <property type="term" value="F:RNA binding"/>
    <property type="evidence" value="ECO:0007669"/>
    <property type="project" value="InterPro"/>
</dbReference>
<evidence type="ECO:0000313" key="1">
    <source>
        <dbReference type="EMBL" id="CAI10148.1"/>
    </source>
</evidence>
<dbReference type="KEGG" id="eba:ebA7093"/>
<keyword evidence="2" id="KW-1185">Reference proteome</keyword>
<dbReference type="Pfam" id="PF09907">
    <property type="entry name" value="HigB_toxin"/>
    <property type="match status" value="1"/>
</dbReference>
<gene>
    <name evidence="1" type="ORF">ebA7093</name>
</gene>
<accession>Q5NXR6</accession>
<name>Q5NXR6_AROAE</name>